<dbReference type="EMBL" id="RSDW01000001">
    <property type="protein sequence ID" value="RSL18676.1"/>
    <property type="molecule type" value="Genomic_DNA"/>
</dbReference>
<dbReference type="SUPFAM" id="SSF81606">
    <property type="entry name" value="PP2C-like"/>
    <property type="match status" value="1"/>
</dbReference>
<feature type="transmembrane region" description="Helical" evidence="2">
    <location>
        <begin position="319"/>
        <end position="338"/>
    </location>
</feature>
<dbReference type="GO" id="GO:0016791">
    <property type="term" value="F:phosphatase activity"/>
    <property type="evidence" value="ECO:0007669"/>
    <property type="project" value="TreeGrafter"/>
</dbReference>
<dbReference type="InterPro" id="IPR001932">
    <property type="entry name" value="PPM-type_phosphatase-like_dom"/>
</dbReference>
<keyword evidence="1" id="KW-0378">Hydrolase</keyword>
<dbReference type="SUPFAM" id="SSF49785">
    <property type="entry name" value="Galactose-binding domain-like"/>
    <property type="match status" value="1"/>
</dbReference>
<sequence>MKAKRRLTIRNPSTIPKALLLTAVPILLQIFLLSARQVRAQTAAIASKAISTASPPGSITIDAAKLDSVLSLDGPWRFHLGDDTAFASPSFDDSTWPLLKPAQTFDSAHLSVIPRSYTWLRLHLHVLNANYPLGVSIATNHQQQFELYANGQRIGTSPGAISDLSQLSKPFAIALPAQQDLVLALRIGRSYSETVTSSPLAGIQIGALPAVSTSVDLASIRNFNDFVLTDLLSCLVLLASGTLVLILFLTQRSHKEYLWLSANCFVAMVFLGLLAALELGLFAISRSIYLLFTYFGWAMIFTNLEFVARFTKVRRRIPLRIFEVYLVLAPMLVIAPGFAGSLYFPALVIMSVSWFVFALTYLIQSYRRGNGESGFLVLPYILLGILYVGENVSRGNVRFVHIRDHFTWGYVGTRLADIDSVVFMVIIVAVVLYRFNRVSKDGERSAAELEAARTVQQVLIPEELPSIAGLSIASVYQPAQLVGGDFFQIMPVAQGGALVVLGDVSGKGIQAAMTVSLLVGAFRTAAETTVSPAVLMETLNRRLHGRGVGFTTCLILNIAANGEVAAANAGHLRPYLNGTELELEVGLPLGFTPDASYLETHFILCPACTLTLLTDGVVEATHPTTRELFGFDRTQAMSTQSAEAIAAAAQLFGHGAPQSDDITVLTITHT</sequence>
<feature type="transmembrane region" description="Helical" evidence="2">
    <location>
        <begin position="375"/>
        <end position="393"/>
    </location>
</feature>
<keyword evidence="2" id="KW-0472">Membrane</keyword>
<organism evidence="4 5">
    <name type="scientific">Edaphobacter aggregans</name>
    <dbReference type="NCBI Taxonomy" id="570835"/>
    <lineage>
        <taxon>Bacteria</taxon>
        <taxon>Pseudomonadati</taxon>
        <taxon>Acidobacteriota</taxon>
        <taxon>Terriglobia</taxon>
        <taxon>Terriglobales</taxon>
        <taxon>Acidobacteriaceae</taxon>
        <taxon>Edaphobacter</taxon>
    </lineage>
</organism>
<feature type="transmembrane region" description="Helical" evidence="2">
    <location>
        <begin position="288"/>
        <end position="307"/>
    </location>
</feature>
<dbReference type="SMART" id="SM00331">
    <property type="entry name" value="PP2C_SIG"/>
    <property type="match status" value="1"/>
</dbReference>
<evidence type="ECO:0000259" key="3">
    <source>
        <dbReference type="SMART" id="SM00331"/>
    </source>
</evidence>
<feature type="transmembrane region" description="Helical" evidence="2">
    <location>
        <begin position="413"/>
        <end position="435"/>
    </location>
</feature>
<name>A0A3R9WJL4_9BACT</name>
<dbReference type="Pfam" id="PF07228">
    <property type="entry name" value="SpoIIE"/>
    <property type="match status" value="1"/>
</dbReference>
<gene>
    <name evidence="4" type="ORF">EDE15_4272</name>
</gene>
<keyword evidence="2" id="KW-0812">Transmembrane</keyword>
<dbReference type="AlphaFoldDB" id="A0A3R9WJL4"/>
<feature type="transmembrane region" description="Helical" evidence="2">
    <location>
        <begin position="226"/>
        <end position="250"/>
    </location>
</feature>
<dbReference type="InterPro" id="IPR036457">
    <property type="entry name" value="PPM-type-like_dom_sf"/>
</dbReference>
<evidence type="ECO:0000256" key="1">
    <source>
        <dbReference type="ARBA" id="ARBA00022801"/>
    </source>
</evidence>
<dbReference type="PANTHER" id="PTHR43156:SF2">
    <property type="entry name" value="STAGE II SPORULATION PROTEIN E"/>
    <property type="match status" value="1"/>
</dbReference>
<dbReference type="InterPro" id="IPR052016">
    <property type="entry name" value="Bact_Sigma-Reg"/>
</dbReference>
<evidence type="ECO:0000313" key="5">
    <source>
        <dbReference type="Proteomes" id="UP000269669"/>
    </source>
</evidence>
<dbReference type="InterPro" id="IPR008979">
    <property type="entry name" value="Galactose-bd-like_sf"/>
</dbReference>
<feature type="transmembrane region" description="Helical" evidence="2">
    <location>
        <begin position="257"/>
        <end position="282"/>
    </location>
</feature>
<protein>
    <submittedName>
        <fullName evidence="4">Serine phosphatase RsbU (Regulator of sigma subunit)</fullName>
    </submittedName>
</protein>
<keyword evidence="5" id="KW-1185">Reference proteome</keyword>
<dbReference type="PANTHER" id="PTHR43156">
    <property type="entry name" value="STAGE II SPORULATION PROTEIN E-RELATED"/>
    <property type="match status" value="1"/>
</dbReference>
<comment type="caution">
    <text evidence="4">The sequence shown here is derived from an EMBL/GenBank/DDBJ whole genome shotgun (WGS) entry which is preliminary data.</text>
</comment>
<proteinExistence type="predicted"/>
<feature type="transmembrane region" description="Helical" evidence="2">
    <location>
        <begin position="344"/>
        <end position="363"/>
    </location>
</feature>
<dbReference type="Proteomes" id="UP000269669">
    <property type="component" value="Unassembled WGS sequence"/>
</dbReference>
<evidence type="ECO:0000256" key="2">
    <source>
        <dbReference type="SAM" id="Phobius"/>
    </source>
</evidence>
<dbReference type="Gene3D" id="2.60.120.260">
    <property type="entry name" value="Galactose-binding domain-like"/>
    <property type="match status" value="1"/>
</dbReference>
<reference evidence="4 5" key="1">
    <citation type="submission" date="2018-12" db="EMBL/GenBank/DDBJ databases">
        <title>Sequencing of bacterial isolates from soil warming experiment in Harvard Forest, Massachusetts, USA.</title>
        <authorList>
            <person name="Deangelis K."/>
        </authorList>
    </citation>
    <scope>NUCLEOTIDE SEQUENCE [LARGE SCALE GENOMIC DNA]</scope>
    <source>
        <strain evidence="4 5">EB153</strain>
    </source>
</reference>
<evidence type="ECO:0000313" key="4">
    <source>
        <dbReference type="EMBL" id="RSL18676.1"/>
    </source>
</evidence>
<keyword evidence="2" id="KW-1133">Transmembrane helix</keyword>
<accession>A0A3R9WJL4</accession>
<dbReference type="Gene3D" id="3.60.40.10">
    <property type="entry name" value="PPM-type phosphatase domain"/>
    <property type="match status" value="1"/>
</dbReference>
<feature type="domain" description="PPM-type phosphatase" evidence="3">
    <location>
        <begin position="467"/>
        <end position="669"/>
    </location>
</feature>